<sequence>MFFEADFGLTSGDHLEVLLFVDGLGNLNFVEIDVNGNSSPVPDEIDILGSAQHRQLSASLLRD</sequence>
<name>A0A502EXU4_9PROT</name>
<dbReference type="Proteomes" id="UP000317078">
    <property type="component" value="Unassembled WGS sequence"/>
</dbReference>
<accession>A0A502EXU4</accession>
<protein>
    <submittedName>
        <fullName evidence="1">Uncharacterized protein</fullName>
    </submittedName>
</protein>
<comment type="caution">
    <text evidence="1">The sequence shown here is derived from an EMBL/GenBank/DDBJ whole genome shotgun (WGS) entry which is preliminary data.</text>
</comment>
<dbReference type="EMBL" id="RCZP01000061">
    <property type="protein sequence ID" value="TPG41942.1"/>
    <property type="molecule type" value="Genomic_DNA"/>
</dbReference>
<evidence type="ECO:0000313" key="2">
    <source>
        <dbReference type="Proteomes" id="UP000317078"/>
    </source>
</evidence>
<dbReference type="AlphaFoldDB" id="A0A502EXU4"/>
<proteinExistence type="predicted"/>
<gene>
    <name evidence="1" type="ORF">EAH89_28255</name>
</gene>
<keyword evidence="2" id="KW-1185">Reference proteome</keyword>
<evidence type="ECO:0000313" key="1">
    <source>
        <dbReference type="EMBL" id="TPG41942.1"/>
    </source>
</evidence>
<reference evidence="1 2" key="1">
    <citation type="journal article" date="2019" name="Environ. Microbiol.">
        <title>Species interactions and distinct microbial communities in high Arctic permafrost affected cryosols are associated with the CH4 and CO2 gas fluxes.</title>
        <authorList>
            <person name="Altshuler I."/>
            <person name="Hamel J."/>
            <person name="Turney S."/>
            <person name="Magnuson E."/>
            <person name="Levesque R."/>
            <person name="Greer C."/>
            <person name="Whyte L.G."/>
        </authorList>
    </citation>
    <scope>NUCLEOTIDE SEQUENCE [LARGE SCALE GENOMIC DNA]</scope>
    <source>
        <strain evidence="1 2">S9.3B</strain>
    </source>
</reference>
<organism evidence="1 2">
    <name type="scientific">Muricoccus nepalensis</name>
    <dbReference type="NCBI Taxonomy" id="1854500"/>
    <lineage>
        <taxon>Bacteria</taxon>
        <taxon>Pseudomonadati</taxon>
        <taxon>Pseudomonadota</taxon>
        <taxon>Alphaproteobacteria</taxon>
        <taxon>Acetobacterales</taxon>
        <taxon>Roseomonadaceae</taxon>
        <taxon>Muricoccus</taxon>
    </lineage>
</organism>